<dbReference type="Proteomes" id="UP000715095">
    <property type="component" value="Unassembled WGS sequence"/>
</dbReference>
<feature type="transmembrane region" description="Helical" evidence="1">
    <location>
        <begin position="80"/>
        <end position="100"/>
    </location>
</feature>
<dbReference type="PROSITE" id="PS51257">
    <property type="entry name" value="PROKAR_LIPOPROTEIN"/>
    <property type="match status" value="1"/>
</dbReference>
<feature type="transmembrane region" description="Helical" evidence="1">
    <location>
        <begin position="39"/>
        <end position="60"/>
    </location>
</feature>
<keyword evidence="1" id="KW-0472">Membrane</keyword>
<keyword evidence="1" id="KW-1133">Transmembrane helix</keyword>
<reference evidence="2 3" key="1">
    <citation type="journal article" date="2021" name="Sci. Rep.">
        <title>The distribution of antibiotic resistance genes in chicken gut microbiota commensals.</title>
        <authorList>
            <person name="Juricova H."/>
            <person name="Matiasovicova J."/>
            <person name="Kubasova T."/>
            <person name="Cejkova D."/>
            <person name="Rychlik I."/>
        </authorList>
    </citation>
    <scope>NUCLEOTIDE SEQUENCE [LARGE SCALE GENOMIC DNA]</scope>
    <source>
        <strain evidence="2 3">An829</strain>
    </source>
</reference>
<evidence type="ECO:0008006" key="4">
    <source>
        <dbReference type="Google" id="ProtNLM"/>
    </source>
</evidence>
<evidence type="ECO:0000313" key="3">
    <source>
        <dbReference type="Proteomes" id="UP000715095"/>
    </source>
</evidence>
<evidence type="ECO:0000313" key="2">
    <source>
        <dbReference type="EMBL" id="MBM6704799.1"/>
    </source>
</evidence>
<accession>A0ABS2DU23</accession>
<evidence type="ECO:0000256" key="1">
    <source>
        <dbReference type="SAM" id="Phobius"/>
    </source>
</evidence>
<proteinExistence type="predicted"/>
<feature type="transmembrane region" description="Helical" evidence="1">
    <location>
        <begin position="112"/>
        <end position="132"/>
    </location>
</feature>
<feature type="transmembrane region" description="Helical" evidence="1">
    <location>
        <begin position="138"/>
        <end position="159"/>
    </location>
</feature>
<gene>
    <name evidence="2" type="ORF">H6A60_09925</name>
</gene>
<dbReference type="EMBL" id="JACJJC010000020">
    <property type="protein sequence ID" value="MBM6704799.1"/>
    <property type="molecule type" value="Genomic_DNA"/>
</dbReference>
<keyword evidence="1" id="KW-0812">Transmembrane</keyword>
<keyword evidence="3" id="KW-1185">Reference proteome</keyword>
<organism evidence="2 3">
    <name type="scientific">Sutterella massiliensis</name>
    <dbReference type="NCBI Taxonomy" id="1816689"/>
    <lineage>
        <taxon>Bacteria</taxon>
        <taxon>Pseudomonadati</taxon>
        <taxon>Pseudomonadota</taxon>
        <taxon>Betaproteobacteria</taxon>
        <taxon>Burkholderiales</taxon>
        <taxon>Sutterellaceae</taxon>
        <taxon>Sutterella</taxon>
    </lineage>
</organism>
<feature type="transmembrane region" description="Helical" evidence="1">
    <location>
        <begin position="274"/>
        <end position="295"/>
    </location>
</feature>
<feature type="transmembrane region" description="Helical" evidence="1">
    <location>
        <begin position="6"/>
        <end position="27"/>
    </location>
</feature>
<name>A0ABS2DU23_9BURK</name>
<sequence>MLRESLQALYAVFACAAAGCLMALALLEWRAAKARAASAVALFGLLFVAASAGALLAQFGRPAMVFAAFANPGSAIFRELASIVLAFIAGAVYWLALFSGAKAATMRRLGSAAAFAGLVLALACGSSLVMSWRPAWNTWTLVLPSAGFAGLAAAAAVFAGEARSLGLGLAGSGAALSRIRAAEAAACGAGERSVGVHSSQVLFGALLPVLGIGCYFAALVLANGGAWAQRLTMLFSGEGALLFAGGTLGLGVVVPAIGLWLARGRVRQAAAGAALFWAALAFLAASMGAGCWHRAVLLLG</sequence>
<feature type="transmembrane region" description="Helical" evidence="1">
    <location>
        <begin position="241"/>
        <end position="262"/>
    </location>
</feature>
<feature type="transmembrane region" description="Helical" evidence="1">
    <location>
        <begin position="201"/>
        <end position="221"/>
    </location>
</feature>
<dbReference type="RefSeq" id="WP_205104132.1">
    <property type="nucleotide sequence ID" value="NZ_JACJJC010000020.1"/>
</dbReference>
<comment type="caution">
    <text evidence="2">The sequence shown here is derived from an EMBL/GenBank/DDBJ whole genome shotgun (WGS) entry which is preliminary data.</text>
</comment>
<protein>
    <recommendedName>
        <fullName evidence="4">DMSO reductase</fullName>
    </recommendedName>
</protein>